<dbReference type="PANTHER" id="PTHR11999:SF70">
    <property type="entry name" value="MIP05841P"/>
    <property type="match status" value="1"/>
</dbReference>
<keyword evidence="8" id="KW-1185">Reference proteome</keyword>
<comment type="caution">
    <text evidence="7">The sequence shown here is derived from an EMBL/GenBank/DDBJ whole genome shotgun (WGS) entry which is preliminary data.</text>
</comment>
<dbReference type="RefSeq" id="WP_340268720.1">
    <property type="nucleotide sequence ID" value="NZ_JBBEOG010000003.1"/>
</dbReference>
<keyword evidence="5 6" id="KW-0456">Lyase</keyword>
<dbReference type="Proteomes" id="UP001596122">
    <property type="component" value="Unassembled WGS sequence"/>
</dbReference>
<dbReference type="SUPFAM" id="SSF53383">
    <property type="entry name" value="PLP-dependent transferases"/>
    <property type="match status" value="1"/>
</dbReference>
<evidence type="ECO:0000256" key="5">
    <source>
        <dbReference type="ARBA" id="ARBA00023239"/>
    </source>
</evidence>
<dbReference type="InterPro" id="IPR015424">
    <property type="entry name" value="PyrdxlP-dep_Trfase"/>
</dbReference>
<evidence type="ECO:0000313" key="8">
    <source>
        <dbReference type="Proteomes" id="UP001596122"/>
    </source>
</evidence>
<evidence type="ECO:0000256" key="2">
    <source>
        <dbReference type="ARBA" id="ARBA00009533"/>
    </source>
</evidence>
<protein>
    <submittedName>
        <fullName evidence="7">Pyridoxal phosphate-dependent decarboxylase family protein</fullName>
    </submittedName>
</protein>
<keyword evidence="3" id="KW-0210">Decarboxylase</keyword>
<sequence length="472" mass="49478">MRTYDGWEELLARAAAHAARWADGLPGRRVVPAVRPEDLTALGGPLPEAPEAPADVLERLAAGAEPGLTATGSGRFFGFVIGGALPAALAADVLGVAWDQNTGLRAASPAHAAVEDCVERWVVDVLGLPRQTVLGLVPGGQSANFTCLAAARDAVLRRAGHDVGTDGLTGAPRVHVLVGAERHETVDRALRFLGLGAPTPVAVDGQGRVVPAALADALSEVPEGAPLVVCLQAGHIHSGAYDPFPELVPLARERDGWVHVDGAIGLWSAAAPRLRHLTTGMAEADSWSTDAHKTLNAPYDCGMALVREPAAVAAAMGMQAAYMVMNAEHVLEPIERTPEWSRRGRAFGTWAALRSLGRSGLAALVEGLHDNAVRVADGLRTIPGVSVLNDVVSTQVTAALHDDETTRATVARVLADGRVWISGSRWHDRDVMRVSVANWSTDADDVDLAVEVVREAVADLRPPRPASPAAPS</sequence>
<keyword evidence="4 6" id="KW-0663">Pyridoxal phosphate</keyword>
<reference evidence="8" key="1">
    <citation type="journal article" date="2019" name="Int. J. Syst. Evol. Microbiol.">
        <title>The Global Catalogue of Microorganisms (GCM) 10K type strain sequencing project: providing services to taxonomists for standard genome sequencing and annotation.</title>
        <authorList>
            <consortium name="The Broad Institute Genomics Platform"/>
            <consortium name="The Broad Institute Genome Sequencing Center for Infectious Disease"/>
            <person name="Wu L."/>
            <person name="Ma J."/>
        </authorList>
    </citation>
    <scope>NUCLEOTIDE SEQUENCE [LARGE SCALE GENOMIC DNA]</scope>
    <source>
        <strain evidence="8">CCUG 43114</strain>
    </source>
</reference>
<dbReference type="InterPro" id="IPR015422">
    <property type="entry name" value="PyrdxlP-dep_Trfase_small"/>
</dbReference>
<evidence type="ECO:0000313" key="7">
    <source>
        <dbReference type="EMBL" id="MFC5379572.1"/>
    </source>
</evidence>
<comment type="similarity">
    <text evidence="2 6">Belongs to the group II decarboxylase family.</text>
</comment>
<dbReference type="InterPro" id="IPR002129">
    <property type="entry name" value="PyrdxlP-dep_de-COase"/>
</dbReference>
<dbReference type="InterPro" id="IPR015421">
    <property type="entry name" value="PyrdxlP-dep_Trfase_major"/>
</dbReference>
<dbReference type="Pfam" id="PF00282">
    <property type="entry name" value="Pyridoxal_deC"/>
    <property type="match status" value="1"/>
</dbReference>
<dbReference type="PANTHER" id="PTHR11999">
    <property type="entry name" value="GROUP II PYRIDOXAL-5-PHOSPHATE DECARBOXYLASE"/>
    <property type="match status" value="1"/>
</dbReference>
<evidence type="ECO:0000256" key="1">
    <source>
        <dbReference type="ARBA" id="ARBA00001933"/>
    </source>
</evidence>
<evidence type="ECO:0000256" key="4">
    <source>
        <dbReference type="ARBA" id="ARBA00022898"/>
    </source>
</evidence>
<dbReference type="EMBL" id="JBHSLD010000004">
    <property type="protein sequence ID" value="MFC5379572.1"/>
    <property type="molecule type" value="Genomic_DNA"/>
</dbReference>
<name>A0ABW0GI29_9MICO</name>
<comment type="cofactor">
    <cofactor evidence="1 6">
        <name>pyridoxal 5'-phosphate</name>
        <dbReference type="ChEBI" id="CHEBI:597326"/>
    </cofactor>
</comment>
<organism evidence="7 8">
    <name type="scientific">Aquipuribacter nitratireducens</name>
    <dbReference type="NCBI Taxonomy" id="650104"/>
    <lineage>
        <taxon>Bacteria</taxon>
        <taxon>Bacillati</taxon>
        <taxon>Actinomycetota</taxon>
        <taxon>Actinomycetes</taxon>
        <taxon>Micrococcales</taxon>
        <taxon>Intrasporangiaceae</taxon>
        <taxon>Aquipuribacter</taxon>
    </lineage>
</organism>
<proteinExistence type="inferred from homology"/>
<dbReference type="Gene3D" id="3.90.1150.10">
    <property type="entry name" value="Aspartate Aminotransferase, domain 1"/>
    <property type="match status" value="1"/>
</dbReference>
<evidence type="ECO:0000256" key="3">
    <source>
        <dbReference type="ARBA" id="ARBA00022793"/>
    </source>
</evidence>
<evidence type="ECO:0000256" key="6">
    <source>
        <dbReference type="RuleBase" id="RU000382"/>
    </source>
</evidence>
<accession>A0ABW0GI29</accession>
<dbReference type="InterPro" id="IPR010977">
    <property type="entry name" value="Aromatic_deC"/>
</dbReference>
<gene>
    <name evidence="7" type="ORF">ACFPJ6_02100</name>
</gene>
<dbReference type="Gene3D" id="3.40.640.10">
    <property type="entry name" value="Type I PLP-dependent aspartate aminotransferase-like (Major domain)"/>
    <property type="match status" value="1"/>
</dbReference>